<evidence type="ECO:0000256" key="7">
    <source>
        <dbReference type="ARBA" id="ARBA00023163"/>
    </source>
</evidence>
<evidence type="ECO:0000256" key="9">
    <source>
        <dbReference type="ARBA" id="ARBA00030998"/>
    </source>
</evidence>
<evidence type="ECO:0000256" key="1">
    <source>
        <dbReference type="ARBA" id="ARBA00006711"/>
    </source>
</evidence>
<reference evidence="12" key="1">
    <citation type="journal article" date="2020" name="mSystems">
        <title>Genome- and Community-Level Interaction Insights into Carbon Utilization and Element Cycling Functions of Hydrothermarchaeota in Hydrothermal Sediment.</title>
        <authorList>
            <person name="Zhou Z."/>
            <person name="Liu Y."/>
            <person name="Xu W."/>
            <person name="Pan J."/>
            <person name="Luo Z.H."/>
            <person name="Li M."/>
        </authorList>
    </citation>
    <scope>NUCLEOTIDE SEQUENCE [LARGE SCALE GENOMIC DNA]</scope>
    <source>
        <strain evidence="12">SpSt-132</strain>
    </source>
</reference>
<comment type="catalytic activity">
    <reaction evidence="10 11">
        <text>RNA(n) + a ribonucleoside 5'-triphosphate = RNA(n+1) + diphosphate</text>
        <dbReference type="Rhea" id="RHEA:21248"/>
        <dbReference type="Rhea" id="RHEA-COMP:14527"/>
        <dbReference type="Rhea" id="RHEA-COMP:17342"/>
        <dbReference type="ChEBI" id="CHEBI:33019"/>
        <dbReference type="ChEBI" id="CHEBI:61557"/>
        <dbReference type="ChEBI" id="CHEBI:140395"/>
        <dbReference type="EC" id="2.7.7.6"/>
    </reaction>
</comment>
<dbReference type="Pfam" id="PF01192">
    <property type="entry name" value="RNA_pol_Rpb6"/>
    <property type="match status" value="1"/>
</dbReference>
<evidence type="ECO:0000256" key="4">
    <source>
        <dbReference type="ARBA" id="ARBA00022478"/>
    </source>
</evidence>
<dbReference type="Gene3D" id="3.90.940.10">
    <property type="match status" value="1"/>
</dbReference>
<evidence type="ECO:0000256" key="8">
    <source>
        <dbReference type="ARBA" id="ARBA00029924"/>
    </source>
</evidence>
<organism evidence="12">
    <name type="scientific">Hydrogenobacter sp</name>
    <dbReference type="NCBI Taxonomy" id="2152829"/>
    <lineage>
        <taxon>Bacteria</taxon>
        <taxon>Pseudomonadati</taxon>
        <taxon>Aquificota</taxon>
        <taxon>Aquificia</taxon>
        <taxon>Aquificales</taxon>
        <taxon>Aquificaceae</taxon>
        <taxon>Hydrogenobacter</taxon>
    </lineage>
</organism>
<name>A0A7C2YVJ2_9AQUI</name>
<evidence type="ECO:0000256" key="10">
    <source>
        <dbReference type="ARBA" id="ARBA00048552"/>
    </source>
</evidence>
<evidence type="ECO:0000256" key="5">
    <source>
        <dbReference type="ARBA" id="ARBA00022679"/>
    </source>
</evidence>
<dbReference type="GO" id="GO:0003899">
    <property type="term" value="F:DNA-directed RNA polymerase activity"/>
    <property type="evidence" value="ECO:0007669"/>
    <property type="project" value="UniProtKB-UniRule"/>
</dbReference>
<dbReference type="PANTHER" id="PTHR34476:SF1">
    <property type="entry name" value="DNA-DIRECTED RNA POLYMERASE SUBUNIT OMEGA"/>
    <property type="match status" value="1"/>
</dbReference>
<dbReference type="GO" id="GO:0006351">
    <property type="term" value="P:DNA-templated transcription"/>
    <property type="evidence" value="ECO:0007669"/>
    <property type="project" value="UniProtKB-UniRule"/>
</dbReference>
<accession>A0A7C2YVJ2</accession>
<protein>
    <recommendedName>
        <fullName evidence="3 11">DNA-directed RNA polymerase subunit omega</fullName>
        <shortName evidence="11">RNAP omega subunit</shortName>
        <ecNumber evidence="2 11">2.7.7.6</ecNumber>
    </recommendedName>
    <alternativeName>
        <fullName evidence="9 11">RNA polymerase omega subunit</fullName>
    </alternativeName>
    <alternativeName>
        <fullName evidence="8 11">Transcriptase subunit omega</fullName>
    </alternativeName>
</protein>
<dbReference type="HAMAP" id="MF_00366">
    <property type="entry name" value="RNApol_bact_RpoZ"/>
    <property type="match status" value="1"/>
</dbReference>
<comment type="function">
    <text evidence="11">Promotes RNA polymerase assembly. Latches the N- and C-terminal regions of the beta' subunit thereby facilitating its interaction with the beta and alpha subunits.</text>
</comment>
<evidence type="ECO:0000256" key="3">
    <source>
        <dbReference type="ARBA" id="ARBA00013725"/>
    </source>
</evidence>
<evidence type="ECO:0000256" key="6">
    <source>
        <dbReference type="ARBA" id="ARBA00022695"/>
    </source>
</evidence>
<comment type="similarity">
    <text evidence="1 11">Belongs to the RNA polymerase subunit omega family.</text>
</comment>
<keyword evidence="4 11" id="KW-0240">DNA-directed RNA polymerase</keyword>
<comment type="caution">
    <text evidence="12">The sequence shown here is derived from an EMBL/GenBank/DDBJ whole genome shotgun (WGS) entry which is preliminary data.</text>
</comment>
<dbReference type="InterPro" id="IPR036161">
    <property type="entry name" value="RPB6/omega-like_sf"/>
</dbReference>
<dbReference type="InterPro" id="IPR003716">
    <property type="entry name" value="DNA-dir_RNA_pol_omega"/>
</dbReference>
<gene>
    <name evidence="11 12" type="primary">rpoZ</name>
    <name evidence="12" type="ORF">ENO47_02300</name>
</gene>
<dbReference type="NCBIfam" id="TIGR00690">
    <property type="entry name" value="rpoZ"/>
    <property type="match status" value="1"/>
</dbReference>
<sequence length="76" mass="8675">MSRRPNIEEALKKVSSRYELVHAAAKRVKQLLERGDDIFVRDRARGELIKKTFQAVEDIAQGKVQVIKIKKGANND</sequence>
<dbReference type="GO" id="GO:0000428">
    <property type="term" value="C:DNA-directed RNA polymerase complex"/>
    <property type="evidence" value="ECO:0007669"/>
    <property type="project" value="UniProtKB-KW"/>
</dbReference>
<keyword evidence="7 11" id="KW-0804">Transcription</keyword>
<keyword evidence="5 11" id="KW-0808">Transferase</keyword>
<dbReference type="AlphaFoldDB" id="A0A7C2YVJ2"/>
<dbReference type="SUPFAM" id="SSF63562">
    <property type="entry name" value="RPB6/omega subunit-like"/>
    <property type="match status" value="1"/>
</dbReference>
<dbReference type="EC" id="2.7.7.6" evidence="2 11"/>
<dbReference type="EMBL" id="DSFP01000027">
    <property type="protein sequence ID" value="HEW45491.1"/>
    <property type="molecule type" value="Genomic_DNA"/>
</dbReference>
<dbReference type="GO" id="GO:0003677">
    <property type="term" value="F:DNA binding"/>
    <property type="evidence" value="ECO:0007669"/>
    <property type="project" value="UniProtKB-UniRule"/>
</dbReference>
<evidence type="ECO:0000256" key="2">
    <source>
        <dbReference type="ARBA" id="ARBA00012418"/>
    </source>
</evidence>
<dbReference type="InterPro" id="IPR006110">
    <property type="entry name" value="Pol_omega/Rpo6/RPB6"/>
</dbReference>
<dbReference type="SMART" id="SM01409">
    <property type="entry name" value="RNA_pol_Rpb6"/>
    <property type="match status" value="1"/>
</dbReference>
<proteinExistence type="inferred from homology"/>
<comment type="subunit">
    <text evidence="11">The RNAP catalytic core consists of 2 alpha, 1 beta, 1 beta' and 1 omega subunit. When a sigma factor is associated with the core the holoenzyme is formed, which can initiate transcription.</text>
</comment>
<dbReference type="PANTHER" id="PTHR34476">
    <property type="entry name" value="DNA-DIRECTED RNA POLYMERASE SUBUNIT OMEGA"/>
    <property type="match status" value="1"/>
</dbReference>
<keyword evidence="6 11" id="KW-0548">Nucleotidyltransferase</keyword>
<evidence type="ECO:0000256" key="11">
    <source>
        <dbReference type="HAMAP-Rule" id="MF_00366"/>
    </source>
</evidence>
<evidence type="ECO:0000313" key="12">
    <source>
        <dbReference type="EMBL" id="HEW45491.1"/>
    </source>
</evidence>